<dbReference type="Gene3D" id="1.10.1200.10">
    <property type="entry name" value="ACP-like"/>
    <property type="match status" value="3"/>
</dbReference>
<dbReference type="CDD" id="cd19543">
    <property type="entry name" value="DCL_NRPS"/>
    <property type="match status" value="1"/>
</dbReference>
<accession>A0ABS8M7M3</accession>
<proteinExistence type="predicted"/>
<gene>
    <name evidence="5" type="ORF">LNQ34_23250</name>
</gene>
<dbReference type="NCBIfam" id="NF003417">
    <property type="entry name" value="PRK04813.1"/>
    <property type="match status" value="3"/>
</dbReference>
<dbReference type="InterPro" id="IPR020806">
    <property type="entry name" value="PKS_PP-bd"/>
</dbReference>
<dbReference type="Proteomes" id="UP001430700">
    <property type="component" value="Unassembled WGS sequence"/>
</dbReference>
<dbReference type="Gene3D" id="3.40.50.980">
    <property type="match status" value="6"/>
</dbReference>
<evidence type="ECO:0000256" key="2">
    <source>
        <dbReference type="ARBA" id="ARBA00022553"/>
    </source>
</evidence>
<dbReference type="InterPro" id="IPR025110">
    <property type="entry name" value="AMP-bd_C"/>
</dbReference>
<dbReference type="Gene3D" id="3.30.559.10">
    <property type="entry name" value="Chloramphenicol acetyltransferase-like domain"/>
    <property type="match status" value="5"/>
</dbReference>
<dbReference type="Gene3D" id="3.30.300.30">
    <property type="match status" value="3"/>
</dbReference>
<evidence type="ECO:0000259" key="4">
    <source>
        <dbReference type="PROSITE" id="PS50075"/>
    </source>
</evidence>
<dbReference type="CDD" id="cd19534">
    <property type="entry name" value="E_NRPS"/>
    <property type="match status" value="1"/>
</dbReference>
<feature type="domain" description="Carrier" evidence="4">
    <location>
        <begin position="949"/>
        <end position="1024"/>
    </location>
</feature>
<dbReference type="SUPFAM" id="SSF47336">
    <property type="entry name" value="ACP-like"/>
    <property type="match status" value="3"/>
</dbReference>
<dbReference type="InterPro" id="IPR010071">
    <property type="entry name" value="AA_adenyl_dom"/>
</dbReference>
<dbReference type="NCBIfam" id="TIGR01733">
    <property type="entry name" value="AA-adenyl-dom"/>
    <property type="match status" value="3"/>
</dbReference>
<evidence type="ECO:0000313" key="5">
    <source>
        <dbReference type="EMBL" id="MCC9020689.1"/>
    </source>
</evidence>
<keyword evidence="3" id="KW-0677">Repeat</keyword>
<dbReference type="InterPro" id="IPR045851">
    <property type="entry name" value="AMP-bd_C_sf"/>
</dbReference>
<dbReference type="InterPro" id="IPR001242">
    <property type="entry name" value="Condensation_dom"/>
</dbReference>
<dbReference type="PANTHER" id="PTHR45527">
    <property type="entry name" value="NONRIBOSOMAL PEPTIDE SYNTHETASE"/>
    <property type="match status" value="1"/>
</dbReference>
<keyword evidence="2" id="KW-0597">Phosphoprotein</keyword>
<dbReference type="SMART" id="SM00823">
    <property type="entry name" value="PKS_PP"/>
    <property type="match status" value="2"/>
</dbReference>
<keyword evidence="6" id="KW-1185">Reference proteome</keyword>
<dbReference type="Gene3D" id="2.30.38.10">
    <property type="entry name" value="Luciferase, Domain 3"/>
    <property type="match status" value="3"/>
</dbReference>
<dbReference type="Pfam" id="PF00501">
    <property type="entry name" value="AMP-binding"/>
    <property type="match status" value="3"/>
</dbReference>
<dbReference type="PROSITE" id="PS50075">
    <property type="entry name" value="CARRIER"/>
    <property type="match status" value="3"/>
</dbReference>
<dbReference type="CDD" id="cd05930">
    <property type="entry name" value="A_NRPS"/>
    <property type="match status" value="3"/>
</dbReference>
<dbReference type="CDD" id="cd19531">
    <property type="entry name" value="LCL_NRPS-like"/>
    <property type="match status" value="1"/>
</dbReference>
<evidence type="ECO:0000313" key="6">
    <source>
        <dbReference type="Proteomes" id="UP001430700"/>
    </source>
</evidence>
<evidence type="ECO:0000256" key="3">
    <source>
        <dbReference type="ARBA" id="ARBA00022737"/>
    </source>
</evidence>
<evidence type="ECO:0000256" key="1">
    <source>
        <dbReference type="ARBA" id="ARBA00022450"/>
    </source>
</evidence>
<dbReference type="InterPro" id="IPR000873">
    <property type="entry name" value="AMP-dep_synth/lig_dom"/>
</dbReference>
<dbReference type="PROSITE" id="PS00455">
    <property type="entry name" value="AMP_BINDING"/>
    <property type="match status" value="3"/>
</dbReference>
<organism evidence="5 6">
    <name type="scientific">Flavobacterium lipolyticum</name>
    <dbReference type="NCBI Taxonomy" id="2893754"/>
    <lineage>
        <taxon>Bacteria</taxon>
        <taxon>Pseudomonadati</taxon>
        <taxon>Bacteroidota</taxon>
        <taxon>Flavobacteriia</taxon>
        <taxon>Flavobacteriales</taxon>
        <taxon>Flavobacteriaceae</taxon>
        <taxon>Flavobacterium</taxon>
    </lineage>
</organism>
<protein>
    <submittedName>
        <fullName evidence="5">Amino acid adenylation domain-containing protein</fullName>
    </submittedName>
</protein>
<feature type="domain" description="Carrier" evidence="4">
    <location>
        <begin position="3499"/>
        <end position="3574"/>
    </location>
</feature>
<dbReference type="PANTHER" id="PTHR45527:SF1">
    <property type="entry name" value="FATTY ACID SYNTHASE"/>
    <property type="match status" value="1"/>
</dbReference>
<dbReference type="Gene3D" id="3.30.559.30">
    <property type="entry name" value="Nonribosomal peptide synthetase, condensation domain"/>
    <property type="match status" value="4"/>
</dbReference>
<dbReference type="InterPro" id="IPR036736">
    <property type="entry name" value="ACP-like_sf"/>
</dbReference>
<comment type="caution">
    <text evidence="5">The sequence shown here is derived from an EMBL/GenBank/DDBJ whole genome shotgun (WGS) entry which is preliminary data.</text>
</comment>
<dbReference type="InterPro" id="IPR010060">
    <property type="entry name" value="NRPS_synth"/>
</dbReference>
<dbReference type="InterPro" id="IPR023213">
    <property type="entry name" value="CAT-like_dom_sf"/>
</dbReference>
<dbReference type="EMBL" id="JAJJMN010000003">
    <property type="protein sequence ID" value="MCC9020689.1"/>
    <property type="molecule type" value="Genomic_DNA"/>
</dbReference>
<name>A0ABS8M7M3_9FLAO</name>
<reference evidence="5" key="1">
    <citation type="submission" date="2021-11" db="EMBL/GenBank/DDBJ databases">
        <title>Description of novel Flavobacterium species.</title>
        <authorList>
            <person name="Saticioglu I.B."/>
            <person name="Ay H."/>
            <person name="Altun S."/>
            <person name="Duman M."/>
        </authorList>
    </citation>
    <scope>NUCLEOTIDE SEQUENCE</scope>
    <source>
        <strain evidence="5">F-126</strain>
    </source>
</reference>
<dbReference type="NCBIfam" id="TIGR01720">
    <property type="entry name" value="NRPS-para261"/>
    <property type="match status" value="1"/>
</dbReference>
<dbReference type="SUPFAM" id="SSF52777">
    <property type="entry name" value="CoA-dependent acyltransferases"/>
    <property type="match status" value="9"/>
</dbReference>
<dbReference type="InterPro" id="IPR009081">
    <property type="entry name" value="PP-bd_ACP"/>
</dbReference>
<dbReference type="SUPFAM" id="SSF56801">
    <property type="entry name" value="Acetyl-CoA synthetase-like"/>
    <property type="match status" value="3"/>
</dbReference>
<feature type="domain" description="Carrier" evidence="4">
    <location>
        <begin position="1991"/>
        <end position="2065"/>
    </location>
</feature>
<dbReference type="Pfam" id="PF13193">
    <property type="entry name" value="AMP-binding_C"/>
    <property type="match status" value="3"/>
</dbReference>
<feature type="non-terminal residue" evidence="5">
    <location>
        <position position="3694"/>
    </location>
</feature>
<dbReference type="Pfam" id="PF00550">
    <property type="entry name" value="PP-binding"/>
    <property type="match status" value="3"/>
</dbReference>
<sequence length="3694" mass="419179">MHKLKINQQEIYFDQLLDSESPHYNIGTYIVIKGDLNIALFKEAVRSSKNVFDVFKYKNFSNHAPFVNLQEEDLSIQITEVDFSSEVWSEELVKKWLQERINTPFDIYAGSLYDFVLIKISHDKYWFSIGCHHLFSDGYGVPYVFLSYIFDKYHALRTGEKKEFCYPSYLEQVEKSTDYLDSKSYESDKEYWRRKFTQSQESILQKRVKTTSFKTDSVQFFFSTEEQQKLRTFCANQEIGLQDFLIAVLAVYYNKVYSQEFFDFSIPIHNRTSHGERITLGLFSKLIPCRLKLENCSLKELFADIKTNQRQDYRHKQFPVSHFNTMLLSESSNLSKPFDISVNYRYFKLNTDESELDLKGFKNDATYSKTPIEFSICDFAEKGEEDLFLEIIFREDYFTNTEVRVLGESLLKIIDQFYIFGSDDIDSIHVLGENEKHKLLFTFNDTTVAYPKDKTIVDLIEEQVAKTPDNIAIVFEDTELTYKELNERSNQLAHYLIENYNIQPDDLIGIQLERSEWMIVSILGVLKSGGAYVPIDPQYPQERIDYIKEDTQCKVCLDEQELSRFKENQERYAKDAETRRSQPENLIYVIYTSGSTGNPKGVMLEHSGLVNRMLWMKRDLEVKEADVFLQKTPVTFDVSVWELFLPLVCGSKLVFAKPEGHKDPVYLEELLESQKISIIHFVPSMLSAALDTIKWDKLECLQHVICSGEALSKRIESSFKAKAPFSSLHNYYGPTEASIDVTAINLSQHPTVGHEVLIGKPVDNTQIYIVNEKNSLQPVGVLGEILIGGDQVARGYLNKEALSQEKFITNPFRAGERLYKTGDLGRWLPDGNIEFIGRKDDQVKIRGHRIELGEIEHALVKHEAVTQAVVVARENESAEKELVAYIVSNVEQNTSDLRVYLKQSLPEYMLPAYFVQLEAIPLTANGKIDRKALPNPDGAGLSSGVAYVAPRNELEEKLVKIWEEVLKRENIGINDDFFALGGHSLKAVRLSNEYQKELGVKLTLREVFVHTSIASQAELIASSKREEFVPIEKSILQASYPISNAQRRVWVLSQFEGGSTAYNMPGSLYLKEGIEIENFKRAIETTIDRHEILRTVFREDESGEIRQWVLEKGDLNFSIDYQDFRKEADKQEKAAAYIEADSYRVFDLAKGPLLRAALLQVEEGEYWFYFNIHHIISDGWSMEVLTKDIFKYYEAYRAGKEPDLKELRIQYKDYSAWQLAQLEQESFKAHREYWLDNLSGELPLLDLPGVKQRPQVKSFNGHGLATYLDKATTAKLKGYVQENGGSLFMGLLASWNVLMYRYTAQQDIIIGTLVAGRDHADLEDQIGFYVNTLALKNEINPQESFDHFYQSVKEHTLKSYNHQMYPFDQLVEGLGLQRDTGRSPIFDISITYHNITENEDLRILDDTLINQVSDNGLLKVKNDIELHFGEVGDYIYFNLIYNVDVYEREMIERLMEHFKHLLNSILSCAEEKISKIDYVLVEEKHKLLFTFNDTVVSYPKDKTIVDLFEEQVAKTPDNIAVVFEDIEFTYKELSERSNQLAHYLRIHYNIQSDDLIVIQLERSEWMIVSILGILKAGGAYVPIDSEYPQERIDYIKEDTHYKVCLDEQELSKFKESRKSYSKALMMTTTKENHLAYVIYTSGSTGNPKGVMVEHASLANYLTWGQSEYSNASLPLNFGLFTSMSFDLTVTSIYLPLISGGVLTIFSNTSDVSSIIKEYFESEISCIKLTPAHISLLGQFELNSSKVQLAIVGGEKLEDSHVQILRSLNPSISIYNEYGPTESTVGCTIKEIGFEKESILIGCPIANTQIYILNEKEELQAIGVVGEICIGGNGLARGYLNQEGLTREKFIINPFRAGERLYKTGDLGRWLPDGNIEFIGRKDDQVKIRGHRIELGEIEYALVKHEAVSQVVVLARENESAEKELVAYIVSNVEQNASDLRAYLKQSLPEYMLPTHFVQLEAIPLTANGKIDKKALPNPEAMGLSSGVEYVAPVTEQEKVLVSVWSAVLKKEGIGIKDSFYNLGGDSIKSIRVAARLKQQGYRLKVEHLLSTPVLGELAGLMELTTQDSNQSEVSGAVVLTPIQEWFFKSEEIKAHEYFNQSVLLYSKEELDSSILEKSIEDLTRHHDALRMVYKQNQGVWEQFNGAVSSNRCMIHFYDLRESENAQAEMAQLGEALQSSINLSEGPLLRVAHFRLKDGDRLGLIVHHLVVDGVSWRILLEDLSSLYSGYKKGAKTALPAKTDSFQRWALLQKEYASGSKLEKERVYWQQVCDHQIAGLAQDKVVEEGRAAVIDSSESFALDQHTTGLLQTRVHGVYNTEINDVLLTGLGLALKEVLSAARSVLQMEGHGREEIIDGVDISRTVGWFTTVYPFVLDVSGSGNEVAHLVAVKEALRRLPNKGIGYGILTHLSQERLESTLVPEITFNYLGDFGVNVSNEEDSLFEYASEHMGSDTSKENKKETILDVSGMLVKGELGISIRYSGLRYDAATIKNLAGSYKKHLKFLIEELAKSKEQYLTPSDLTFQGLSGAELLELNADNTLEDVYELSPLQEGIYYHWLAEDSSSLFFEQVSCKVRAKVLDIEKLKGAYDDLTARHAVLRSSFRSEYAGRSLQIVRKEVPSNFTYQKLDDEVQLELIKQQDRERGFDLGSGSQMRLQVVDLSQGEYEFIWSHHHILMDGWCVSVLINDFNELLSAAIKGSTADLSPVIPYSNYINWLKTIDREHSLGYWEGNLKGYAAPVEIPFKTRAVGTTYIRSNERLEIGGAMFKQVDTLCTALGITHNTFIQGVWGYLLSRYNNTSDVVFGAVVSGRPADLAGVEDMIGLFSNTIPVRVQYDVDTTAADLLKMLQEQSIQGTSHHYMNLSEVQSQSEPGMDLINHIIIFENYAVKELENEGVFNSQKEEALSIEAMEVMDQSNYDFNIIVVPSAFSLELNIRYNSNRYDTASLRQLVNHIDTVIKAFVQNADQSLTALDYVSEEEKDKQLFTFNDTAVAYPKDKTIVDLFEEQVAKTPDNIAIVFENTKLTYRELNERSNQLAHYLMDNYNIQPDDLIGIQLERSEWMIVAILGVLKSGGAYVPIDPEYPSSRKEYIVKDSAIALLITEAGFIFDIDYYEGEVFAIDVEFDSENYSSETVSKRDALDHLAYVIYTSGSTGNPKGVMVEHASLANYLTWGQSEYSNASLPLNFGLFTSMSFDLTVTSIYLPLISGGVLTIFSNTSDVSSIIKEYFESEISCIKLTPAHISLLGQFELNSSKVQLAIVGGEKLEDSHVQILRSLNPSISIYNEYGPTESTVGCTIKEIGFEKESILIGCPIANTQIYILNEKEELQAIGVVGEICIGGNGLARGYLNQERLSQEKFITNPFKAGERLYKTGDLGRWLPDGNIEFIGRKDDQVKIRGHRIELGEIEHALVKHEAVSQAVVLVRENESAEKELVAYIVSNIEQNTSDLKAYLKQSLPEYMLPTHFVQLEAIPLTANGKIDKKALPNPEGAGLSSGVEYVAPRNELEARLVKIWEEVLKRENIGINDDFFALGGHSLKAVRLSNEYQKELAVKLTLKELFAHTSVALQAELIVSSKREEFVPIEKSIDQAGYPISDGQRRLWALSQFEGGSSAYNIPGSTYLKGIIEIENIRQAIEATIDRHEILRTVFREEESGEIRQWILEREDLGFTIDYQDFREEADKQEKAEAYIAADSYR</sequence>
<dbReference type="InterPro" id="IPR020845">
    <property type="entry name" value="AMP-binding_CS"/>
</dbReference>
<keyword evidence="1" id="KW-0596">Phosphopantetheine</keyword>
<dbReference type="RefSeq" id="WP_230001508.1">
    <property type="nucleotide sequence ID" value="NZ_JAJJMN010000003.1"/>
</dbReference>
<dbReference type="Pfam" id="PF00668">
    <property type="entry name" value="Condensation"/>
    <property type="match status" value="5"/>
</dbReference>